<feature type="transmembrane region" description="Helical" evidence="5">
    <location>
        <begin position="357"/>
        <end position="378"/>
    </location>
</feature>
<feature type="transmembrane region" description="Helical" evidence="5">
    <location>
        <begin position="76"/>
        <end position="102"/>
    </location>
</feature>
<sequence length="388" mass="39400">MRARTGISLFFFTNGLMMAGLLPRYPEIKASFDLSNTAFGLMVAISPLAAMLASALPAPLIRRFGAQAVSLGGTIVMALAVSLAGFAPVFAVFAIAIAIAGFTDSIVDAAQNVHGVIVEDAYRRTIINSLHALWSLGATLGGLVGAIAAGMHIPLGLHLSGVAAFTVVLAALATWLGRLPVNAAAETPVDAPTPPTKLPAGAWSVILPLAVLAIAGSLVEDIAFNWSAVYLVQNLGATAGVAGFGYTIMLGSQFVGRLLGDPATDRWGRVAVIKTGGVLIAVGGILVVTAPGLISVMVGYALAGFGCATVIPAAYAAAGRLPGLPEGTGITLVSWLLRIGFLACSPIIGAVSDLTNLRVSLCLLIVAGIAVFALAPVVRGRRQATTTA</sequence>
<dbReference type="InterPro" id="IPR011701">
    <property type="entry name" value="MFS"/>
</dbReference>
<evidence type="ECO:0000313" key="8">
    <source>
        <dbReference type="Proteomes" id="UP000290624"/>
    </source>
</evidence>
<evidence type="ECO:0000256" key="1">
    <source>
        <dbReference type="ARBA" id="ARBA00004651"/>
    </source>
</evidence>
<keyword evidence="8" id="KW-1185">Reference proteome</keyword>
<dbReference type="CDD" id="cd17393">
    <property type="entry name" value="MFS_MosC_like"/>
    <property type="match status" value="1"/>
</dbReference>
<dbReference type="EMBL" id="PPCV01000012">
    <property type="protein sequence ID" value="RXW31159.1"/>
    <property type="molecule type" value="Genomic_DNA"/>
</dbReference>
<keyword evidence="2 5" id="KW-0812">Transmembrane</keyword>
<dbReference type="SUPFAM" id="SSF103473">
    <property type="entry name" value="MFS general substrate transporter"/>
    <property type="match status" value="1"/>
</dbReference>
<feature type="transmembrane region" description="Helical" evidence="5">
    <location>
        <begin position="159"/>
        <end position="177"/>
    </location>
</feature>
<keyword evidence="3 5" id="KW-1133">Transmembrane helix</keyword>
<dbReference type="GO" id="GO:0005886">
    <property type="term" value="C:plasma membrane"/>
    <property type="evidence" value="ECO:0007669"/>
    <property type="project" value="UniProtKB-SubCell"/>
</dbReference>
<dbReference type="Gene3D" id="1.20.1250.20">
    <property type="entry name" value="MFS general substrate transporter like domains"/>
    <property type="match status" value="2"/>
</dbReference>
<evidence type="ECO:0000256" key="3">
    <source>
        <dbReference type="ARBA" id="ARBA00022989"/>
    </source>
</evidence>
<feature type="transmembrane region" description="Helical" evidence="5">
    <location>
        <begin position="330"/>
        <end position="351"/>
    </location>
</feature>
<dbReference type="PANTHER" id="PTHR23514:SF13">
    <property type="entry name" value="INNER MEMBRANE PROTEIN YBJJ"/>
    <property type="match status" value="1"/>
</dbReference>
<evidence type="ECO:0000313" key="7">
    <source>
        <dbReference type="EMBL" id="RXW31159.1"/>
    </source>
</evidence>
<feature type="transmembrane region" description="Helical" evidence="5">
    <location>
        <begin position="132"/>
        <end position="153"/>
    </location>
</feature>
<evidence type="ECO:0000259" key="6">
    <source>
        <dbReference type="PROSITE" id="PS50850"/>
    </source>
</evidence>
<feature type="transmembrane region" description="Helical" evidence="5">
    <location>
        <begin position="271"/>
        <end position="294"/>
    </location>
</feature>
<reference evidence="7 8" key="1">
    <citation type="submission" date="2018-01" db="EMBL/GenBank/DDBJ databases">
        <title>Lactibacter flavus gen. nov., sp. nov., a novel bacterium of the family Propionibacteriaceae isolated from raw milk and dairy products.</title>
        <authorList>
            <person name="Wenning M."/>
            <person name="Breitenwieser F."/>
            <person name="Huptas C."/>
            <person name="von Neubeck M."/>
            <person name="Busse H.-J."/>
            <person name="Scherer S."/>
        </authorList>
    </citation>
    <scope>NUCLEOTIDE SEQUENCE [LARGE SCALE GENOMIC DNA]</scope>
    <source>
        <strain evidence="7 8">VG341</strain>
    </source>
</reference>
<protein>
    <submittedName>
        <fullName evidence="7">MFS transporter</fullName>
    </submittedName>
</protein>
<evidence type="ECO:0000256" key="2">
    <source>
        <dbReference type="ARBA" id="ARBA00022692"/>
    </source>
</evidence>
<dbReference type="PROSITE" id="PS50850">
    <property type="entry name" value="MFS"/>
    <property type="match status" value="1"/>
</dbReference>
<dbReference type="Proteomes" id="UP000290624">
    <property type="component" value="Unassembled WGS sequence"/>
</dbReference>
<feature type="domain" description="Major facilitator superfamily (MFS) profile" evidence="6">
    <location>
        <begin position="1"/>
        <end position="385"/>
    </location>
</feature>
<dbReference type="GO" id="GO:0022857">
    <property type="term" value="F:transmembrane transporter activity"/>
    <property type="evidence" value="ECO:0007669"/>
    <property type="project" value="InterPro"/>
</dbReference>
<dbReference type="Pfam" id="PF07690">
    <property type="entry name" value="MFS_1"/>
    <property type="match status" value="2"/>
</dbReference>
<feature type="transmembrane region" description="Helical" evidence="5">
    <location>
        <begin position="300"/>
        <end position="318"/>
    </location>
</feature>
<dbReference type="InterPro" id="IPR020846">
    <property type="entry name" value="MFS_dom"/>
</dbReference>
<comment type="subcellular location">
    <subcellularLocation>
        <location evidence="1">Cell membrane</location>
        <topology evidence="1">Multi-pass membrane protein</topology>
    </subcellularLocation>
</comment>
<evidence type="ECO:0000256" key="5">
    <source>
        <dbReference type="SAM" id="Phobius"/>
    </source>
</evidence>
<dbReference type="AlphaFoldDB" id="A0A4Q2EDD0"/>
<feature type="transmembrane region" description="Helical" evidence="5">
    <location>
        <begin position="198"/>
        <end position="219"/>
    </location>
</feature>
<comment type="caution">
    <text evidence="7">The sequence shown here is derived from an EMBL/GenBank/DDBJ whole genome shotgun (WGS) entry which is preliminary data.</text>
</comment>
<dbReference type="PANTHER" id="PTHR23514">
    <property type="entry name" value="BYPASS OF STOP CODON PROTEIN 6"/>
    <property type="match status" value="1"/>
</dbReference>
<keyword evidence="4 5" id="KW-0472">Membrane</keyword>
<dbReference type="InterPro" id="IPR051788">
    <property type="entry name" value="MFS_Transporter"/>
</dbReference>
<name>A0A4Q2EDD0_9ACTN</name>
<dbReference type="InterPro" id="IPR036259">
    <property type="entry name" value="MFS_trans_sf"/>
</dbReference>
<proteinExistence type="predicted"/>
<feature type="transmembrane region" description="Helical" evidence="5">
    <location>
        <begin position="37"/>
        <end position="56"/>
    </location>
</feature>
<accession>A0A4Q2EDD0</accession>
<evidence type="ECO:0000256" key="4">
    <source>
        <dbReference type="ARBA" id="ARBA00023136"/>
    </source>
</evidence>
<feature type="transmembrane region" description="Helical" evidence="5">
    <location>
        <begin position="6"/>
        <end position="25"/>
    </location>
</feature>
<organism evidence="7 8">
    <name type="scientific">Propioniciclava flava</name>
    <dbReference type="NCBI Taxonomy" id="2072026"/>
    <lineage>
        <taxon>Bacteria</taxon>
        <taxon>Bacillati</taxon>
        <taxon>Actinomycetota</taxon>
        <taxon>Actinomycetes</taxon>
        <taxon>Propionibacteriales</taxon>
        <taxon>Propionibacteriaceae</taxon>
        <taxon>Propioniciclava</taxon>
    </lineage>
</organism>
<gene>
    <name evidence="7" type="ORF">C1706_13305</name>
</gene>